<dbReference type="PANTHER" id="PTHR30471:SF3">
    <property type="entry name" value="UPF0758 PROTEIN YEES-RELATED"/>
    <property type="match status" value="1"/>
</dbReference>
<dbReference type="OrthoDB" id="9804482at2"/>
<dbReference type="GO" id="GO:0006508">
    <property type="term" value="P:proteolysis"/>
    <property type="evidence" value="ECO:0007669"/>
    <property type="project" value="UniProtKB-KW"/>
</dbReference>
<dbReference type="GO" id="GO:0046872">
    <property type="term" value="F:metal ion binding"/>
    <property type="evidence" value="ECO:0007669"/>
    <property type="project" value="UniProtKB-KW"/>
</dbReference>
<evidence type="ECO:0000256" key="3">
    <source>
        <dbReference type="ARBA" id="ARBA00022801"/>
    </source>
</evidence>
<evidence type="ECO:0000259" key="6">
    <source>
        <dbReference type="PROSITE" id="PS50249"/>
    </source>
</evidence>
<dbReference type="Gene3D" id="3.40.140.10">
    <property type="entry name" value="Cytidine Deaminase, domain 2"/>
    <property type="match status" value="1"/>
</dbReference>
<dbReference type="PANTHER" id="PTHR30471">
    <property type="entry name" value="DNA REPAIR PROTEIN RADC"/>
    <property type="match status" value="1"/>
</dbReference>
<protein>
    <submittedName>
        <fullName evidence="7">JAB domain-containing protein</fullName>
    </submittedName>
</protein>
<evidence type="ECO:0000256" key="5">
    <source>
        <dbReference type="ARBA" id="ARBA00023049"/>
    </source>
</evidence>
<dbReference type="RefSeq" id="WP_141814228.1">
    <property type="nucleotide sequence ID" value="NZ_VFPL01000001.1"/>
</dbReference>
<keyword evidence="3" id="KW-0378">Hydrolase</keyword>
<feature type="domain" description="MPN" evidence="6">
    <location>
        <begin position="31"/>
        <end position="156"/>
    </location>
</feature>
<dbReference type="EMBL" id="VWNE01000057">
    <property type="protein sequence ID" value="KAA8474828.1"/>
    <property type="molecule type" value="Genomic_DNA"/>
</dbReference>
<accession>A0A5M9GPX0</accession>
<dbReference type="AlphaFoldDB" id="A0A5M9GPX0"/>
<evidence type="ECO:0000256" key="2">
    <source>
        <dbReference type="ARBA" id="ARBA00022723"/>
    </source>
</evidence>
<gene>
    <name evidence="7" type="ORF">F1649_21895</name>
</gene>
<evidence type="ECO:0000256" key="4">
    <source>
        <dbReference type="ARBA" id="ARBA00022833"/>
    </source>
</evidence>
<dbReference type="InterPro" id="IPR001405">
    <property type="entry name" value="UPF0758"/>
</dbReference>
<dbReference type="CDD" id="cd08071">
    <property type="entry name" value="MPN_DUF2466"/>
    <property type="match status" value="1"/>
</dbReference>
<dbReference type="GO" id="GO:0008237">
    <property type="term" value="F:metallopeptidase activity"/>
    <property type="evidence" value="ECO:0007669"/>
    <property type="project" value="UniProtKB-KW"/>
</dbReference>
<dbReference type="Pfam" id="PF04002">
    <property type="entry name" value="RadC"/>
    <property type="match status" value="1"/>
</dbReference>
<reference evidence="7 8" key="1">
    <citation type="submission" date="2019-09" db="EMBL/GenBank/DDBJ databases">
        <title>Pararcticibacter amylolyticus gen. nov., sp. nov., isolated from a rottenly hemp rope, and reclassification of Pedobacter tournemirensis as Pararcticibacter tournemirensis comb. nov.</title>
        <authorList>
            <person name="Cai Y."/>
        </authorList>
    </citation>
    <scope>NUCLEOTIDE SEQUENCE [LARGE SCALE GENOMIC DNA]</scope>
    <source>
        <strain evidence="7 8">TF5-37.2-LB10</strain>
    </source>
</reference>
<keyword evidence="1" id="KW-0645">Protease</keyword>
<evidence type="ECO:0000313" key="8">
    <source>
        <dbReference type="Proteomes" id="UP000322918"/>
    </source>
</evidence>
<evidence type="ECO:0000256" key="1">
    <source>
        <dbReference type="ARBA" id="ARBA00022670"/>
    </source>
</evidence>
<proteinExistence type="predicted"/>
<keyword evidence="8" id="KW-1185">Reference proteome</keyword>
<keyword evidence="4" id="KW-0862">Zinc</keyword>
<dbReference type="InterPro" id="IPR037518">
    <property type="entry name" value="MPN"/>
</dbReference>
<sequence>MEKRRNQLALYQVAEIKVSYYPKFKASERPVITSAKNAFEILMANWDQGKIQYVEQFKVILLSRGNRVLGILEASTGGVSGTIADPKVIFGAALKANSSALIISHNHPSSSLKPSQADINLTRKLTSAGAMLDMPVLDHIIVTADGFFSFADEGLL</sequence>
<comment type="caution">
    <text evidence="7">The sequence shown here is derived from an EMBL/GenBank/DDBJ whole genome shotgun (WGS) entry which is preliminary data.</text>
</comment>
<keyword evidence="2" id="KW-0479">Metal-binding</keyword>
<name>A0A5M9GPX0_9SPHI</name>
<evidence type="ECO:0000313" key="7">
    <source>
        <dbReference type="EMBL" id="KAA8474828.1"/>
    </source>
</evidence>
<dbReference type="InterPro" id="IPR025657">
    <property type="entry name" value="RadC_JAB"/>
</dbReference>
<dbReference type="PROSITE" id="PS50249">
    <property type="entry name" value="MPN"/>
    <property type="match status" value="1"/>
</dbReference>
<keyword evidence="5" id="KW-0482">Metalloprotease</keyword>
<organism evidence="7 8">
    <name type="scientific">Arcticibacter tournemirensis</name>
    <dbReference type="NCBI Taxonomy" id="699437"/>
    <lineage>
        <taxon>Bacteria</taxon>
        <taxon>Pseudomonadati</taxon>
        <taxon>Bacteroidota</taxon>
        <taxon>Sphingobacteriia</taxon>
        <taxon>Sphingobacteriales</taxon>
        <taxon>Sphingobacteriaceae</taxon>
        <taxon>Arcticibacter</taxon>
    </lineage>
</organism>
<dbReference type="Proteomes" id="UP000322918">
    <property type="component" value="Unassembled WGS sequence"/>
</dbReference>